<dbReference type="InterPro" id="IPR046373">
    <property type="entry name" value="Acyl-CoA_Oxase/DH_mid-dom_sf"/>
</dbReference>
<name>A0A1E3S177_9MYCO</name>
<evidence type="ECO:0000259" key="8">
    <source>
        <dbReference type="Pfam" id="PF02771"/>
    </source>
</evidence>
<dbReference type="InterPro" id="IPR036250">
    <property type="entry name" value="AcylCo_DH-like_C"/>
</dbReference>
<keyword evidence="5" id="KW-0560">Oxidoreductase</keyword>
<evidence type="ECO:0000256" key="3">
    <source>
        <dbReference type="ARBA" id="ARBA00022630"/>
    </source>
</evidence>
<dbReference type="Gene3D" id="1.20.140.10">
    <property type="entry name" value="Butyryl-CoA Dehydrogenase, subunit A, domain 3"/>
    <property type="match status" value="1"/>
</dbReference>
<comment type="cofactor">
    <cofactor evidence="1 5">
        <name>FAD</name>
        <dbReference type="ChEBI" id="CHEBI:57692"/>
    </cofactor>
</comment>
<feature type="domain" description="Acyl-CoA dehydrogenase/oxidase N-terminal" evidence="8">
    <location>
        <begin position="15"/>
        <end position="125"/>
    </location>
</feature>
<evidence type="ECO:0000313" key="9">
    <source>
        <dbReference type="EMBL" id="ODQ95824.1"/>
    </source>
</evidence>
<dbReference type="OrthoDB" id="9770681at2"/>
<gene>
    <name evidence="9" type="ORF">BHQ17_03620</name>
</gene>
<dbReference type="PANTHER" id="PTHR43188:SF1">
    <property type="entry name" value="ACYL-COA DEHYDROGENASE"/>
    <property type="match status" value="1"/>
</dbReference>
<dbReference type="Gene3D" id="2.40.110.10">
    <property type="entry name" value="Butyryl-CoA Dehydrogenase, subunit A, domain 2"/>
    <property type="match status" value="1"/>
</dbReference>
<dbReference type="Gene3D" id="1.10.540.10">
    <property type="entry name" value="Acyl-CoA dehydrogenase/oxidase, N-terminal domain"/>
    <property type="match status" value="1"/>
</dbReference>
<comment type="caution">
    <text evidence="9">The sequence shown here is derived from an EMBL/GenBank/DDBJ whole genome shotgun (WGS) entry which is preliminary data.</text>
</comment>
<dbReference type="PROSITE" id="PS00073">
    <property type="entry name" value="ACYL_COA_DH_2"/>
    <property type="match status" value="1"/>
</dbReference>
<dbReference type="Proteomes" id="UP000094243">
    <property type="component" value="Unassembled WGS sequence"/>
</dbReference>
<dbReference type="InterPro" id="IPR006089">
    <property type="entry name" value="Acyl-CoA_DH_CS"/>
</dbReference>
<dbReference type="GO" id="GO:0050660">
    <property type="term" value="F:flavin adenine dinucleotide binding"/>
    <property type="evidence" value="ECO:0007669"/>
    <property type="project" value="InterPro"/>
</dbReference>
<evidence type="ECO:0000256" key="2">
    <source>
        <dbReference type="ARBA" id="ARBA00009347"/>
    </source>
</evidence>
<dbReference type="GO" id="GO:0006635">
    <property type="term" value="P:fatty acid beta-oxidation"/>
    <property type="evidence" value="ECO:0007669"/>
    <property type="project" value="InterPro"/>
</dbReference>
<dbReference type="InterPro" id="IPR006091">
    <property type="entry name" value="Acyl-CoA_Oxase/DH_mid-dom"/>
</dbReference>
<dbReference type="AlphaFoldDB" id="A0A1E3S177"/>
<dbReference type="InterPro" id="IPR009100">
    <property type="entry name" value="AcylCoA_DH/oxidase_NM_dom_sf"/>
</dbReference>
<feature type="domain" description="Acyl-CoA oxidase/dehydrogenase middle" evidence="7">
    <location>
        <begin position="130"/>
        <end position="227"/>
    </location>
</feature>
<evidence type="ECO:0000259" key="7">
    <source>
        <dbReference type="Pfam" id="PF02770"/>
    </source>
</evidence>
<comment type="similarity">
    <text evidence="2 5">Belongs to the acyl-CoA dehydrogenase family.</text>
</comment>
<dbReference type="SUPFAM" id="SSF47203">
    <property type="entry name" value="Acyl-CoA dehydrogenase C-terminal domain-like"/>
    <property type="match status" value="1"/>
</dbReference>
<reference evidence="10" key="1">
    <citation type="submission" date="2016-09" db="EMBL/GenBank/DDBJ databases">
        <authorList>
            <person name="Greninger A.L."/>
            <person name="Jerome K.R."/>
            <person name="Mcnair B."/>
            <person name="Wallis C."/>
            <person name="Fang F."/>
        </authorList>
    </citation>
    <scope>NUCLEOTIDE SEQUENCE [LARGE SCALE GENOMIC DNA]</scope>
    <source>
        <strain evidence="10">M7</strain>
    </source>
</reference>
<dbReference type="InterPro" id="IPR009075">
    <property type="entry name" value="AcylCo_DH/oxidase_C"/>
</dbReference>
<evidence type="ECO:0000256" key="1">
    <source>
        <dbReference type="ARBA" id="ARBA00001974"/>
    </source>
</evidence>
<proteinExistence type="inferred from homology"/>
<dbReference type="SUPFAM" id="SSF56645">
    <property type="entry name" value="Acyl-CoA dehydrogenase NM domain-like"/>
    <property type="match status" value="1"/>
</dbReference>
<dbReference type="Pfam" id="PF00441">
    <property type="entry name" value="Acyl-CoA_dh_1"/>
    <property type="match status" value="1"/>
</dbReference>
<sequence>MSRGTDFYLLDELLTDRERQMRDRVRRWCDTEVAPAAAGFWERAEFPVELAEGYGRLGIAGASIVGNGCPGVSFLAEGVIAAELARGDGSIATLNAVHSGLAMTTIAMLGSEEQRARYLPRMATCEALGAFALTEPKHGSDVVALETRARREGDEWVLDGHKRWIGNGTVADVVVVWARDDDGQVGAFVVEHPDGAEHPVPGYHARKIVGKAANRGVWQAQIRLDGVRVPADARLAKARTWNDTNYVLAKSRQTVAWEALGHAVAAYEAALTYSLRREQFGRPLARFQLIQDKLAHMLSDITGMQLMCTRMSQLQARGQVSIEHAALAKLNTGDAARRVCAMARDILGGNGILLDHHVARHHADIEAVYTYEGTDSVQSLIVGRAITGLNAFR</sequence>
<dbReference type="InterPro" id="IPR013786">
    <property type="entry name" value="AcylCoA_DH/ox_N"/>
</dbReference>
<feature type="domain" description="Acyl-CoA dehydrogenase/oxidase C-terminal" evidence="6">
    <location>
        <begin position="241"/>
        <end position="386"/>
    </location>
</feature>
<protein>
    <submittedName>
        <fullName evidence="9">Acyl-CoA dehydrogenase</fullName>
    </submittedName>
</protein>
<evidence type="ECO:0000259" key="6">
    <source>
        <dbReference type="Pfam" id="PF00441"/>
    </source>
</evidence>
<dbReference type="InterPro" id="IPR037069">
    <property type="entry name" value="AcylCoA_DH/ox_N_sf"/>
</dbReference>
<dbReference type="InterPro" id="IPR045008">
    <property type="entry name" value="ACX4-like"/>
</dbReference>
<evidence type="ECO:0000256" key="4">
    <source>
        <dbReference type="ARBA" id="ARBA00022827"/>
    </source>
</evidence>
<evidence type="ECO:0000313" key="10">
    <source>
        <dbReference type="Proteomes" id="UP000094243"/>
    </source>
</evidence>
<keyword evidence="4 5" id="KW-0274">FAD</keyword>
<organism evidence="9 10">
    <name type="scientific">Mycolicibacterium holsaticum</name>
    <dbReference type="NCBI Taxonomy" id="152142"/>
    <lineage>
        <taxon>Bacteria</taxon>
        <taxon>Bacillati</taxon>
        <taxon>Actinomycetota</taxon>
        <taxon>Actinomycetes</taxon>
        <taxon>Mycobacteriales</taxon>
        <taxon>Mycobacteriaceae</taxon>
        <taxon>Mycolicibacterium</taxon>
    </lineage>
</organism>
<dbReference type="Pfam" id="PF02770">
    <property type="entry name" value="Acyl-CoA_dh_M"/>
    <property type="match status" value="1"/>
</dbReference>
<dbReference type="EMBL" id="MIGZ01000012">
    <property type="protein sequence ID" value="ODQ95824.1"/>
    <property type="molecule type" value="Genomic_DNA"/>
</dbReference>
<keyword evidence="10" id="KW-1185">Reference proteome</keyword>
<dbReference type="Pfam" id="PF02771">
    <property type="entry name" value="Acyl-CoA_dh_N"/>
    <property type="match status" value="1"/>
</dbReference>
<dbReference type="GO" id="GO:0003995">
    <property type="term" value="F:acyl-CoA dehydrogenase activity"/>
    <property type="evidence" value="ECO:0007669"/>
    <property type="project" value="InterPro"/>
</dbReference>
<keyword evidence="3 5" id="KW-0285">Flavoprotein</keyword>
<dbReference type="PANTHER" id="PTHR43188">
    <property type="entry name" value="ACYL-COENZYME A OXIDASE"/>
    <property type="match status" value="1"/>
</dbReference>
<evidence type="ECO:0000256" key="5">
    <source>
        <dbReference type="RuleBase" id="RU362125"/>
    </source>
</evidence>
<accession>A0A1E3S177</accession>